<evidence type="ECO:0000313" key="3">
    <source>
        <dbReference type="Proteomes" id="UP000828390"/>
    </source>
</evidence>
<gene>
    <name evidence="2" type="ORF">DPMN_043050</name>
</gene>
<protein>
    <submittedName>
        <fullName evidence="2">Uncharacterized protein</fullName>
    </submittedName>
</protein>
<sequence length="193" mass="21422">MRKDVYEHILNTNRGFNEMKDIIHSVKVNSTTNSRGTDDKCDCLQENVQDLKQTLDQLNISVQKTIQSLGDILKANSLPSVLSKGYMNGSVEATSKRMSDDPVENDTLLETEQVTLEPSPQAISDIQESTVHVEKETICTLPGKTMLDICEKLRKMNISELSKIIIFAGGNDVSNGQPISIIKDVILKTLQCI</sequence>
<evidence type="ECO:0000313" key="2">
    <source>
        <dbReference type="EMBL" id="KAH3736481.1"/>
    </source>
</evidence>
<reference evidence="2" key="2">
    <citation type="submission" date="2020-11" db="EMBL/GenBank/DDBJ databases">
        <authorList>
            <person name="McCartney M.A."/>
            <person name="Auch B."/>
            <person name="Kono T."/>
            <person name="Mallez S."/>
            <person name="Becker A."/>
            <person name="Gohl D.M."/>
            <person name="Silverstein K.A.T."/>
            <person name="Koren S."/>
            <person name="Bechman K.B."/>
            <person name="Herman A."/>
            <person name="Abrahante J.E."/>
            <person name="Garbe J."/>
        </authorList>
    </citation>
    <scope>NUCLEOTIDE SEQUENCE</scope>
    <source>
        <strain evidence="2">Duluth1</strain>
        <tissue evidence="2">Whole animal</tissue>
    </source>
</reference>
<comment type="caution">
    <text evidence="2">The sequence shown here is derived from an EMBL/GenBank/DDBJ whole genome shotgun (WGS) entry which is preliminary data.</text>
</comment>
<evidence type="ECO:0000256" key="1">
    <source>
        <dbReference type="SAM" id="Coils"/>
    </source>
</evidence>
<dbReference type="Proteomes" id="UP000828390">
    <property type="component" value="Unassembled WGS sequence"/>
</dbReference>
<accession>A0A9D4HZB0</accession>
<feature type="coiled-coil region" evidence="1">
    <location>
        <begin position="41"/>
        <end position="68"/>
    </location>
</feature>
<dbReference type="AlphaFoldDB" id="A0A9D4HZB0"/>
<dbReference type="EMBL" id="JAIWYP010000011">
    <property type="protein sequence ID" value="KAH3736481.1"/>
    <property type="molecule type" value="Genomic_DNA"/>
</dbReference>
<reference evidence="2" key="1">
    <citation type="journal article" date="2019" name="bioRxiv">
        <title>The Genome of the Zebra Mussel, Dreissena polymorpha: A Resource for Invasive Species Research.</title>
        <authorList>
            <person name="McCartney M.A."/>
            <person name="Auch B."/>
            <person name="Kono T."/>
            <person name="Mallez S."/>
            <person name="Zhang Y."/>
            <person name="Obille A."/>
            <person name="Becker A."/>
            <person name="Abrahante J.E."/>
            <person name="Garbe J."/>
            <person name="Badalamenti J.P."/>
            <person name="Herman A."/>
            <person name="Mangelson H."/>
            <person name="Liachko I."/>
            <person name="Sullivan S."/>
            <person name="Sone E.D."/>
            <person name="Koren S."/>
            <person name="Silverstein K.A.T."/>
            <person name="Beckman K.B."/>
            <person name="Gohl D.M."/>
        </authorList>
    </citation>
    <scope>NUCLEOTIDE SEQUENCE</scope>
    <source>
        <strain evidence="2">Duluth1</strain>
        <tissue evidence="2">Whole animal</tissue>
    </source>
</reference>
<proteinExistence type="predicted"/>
<keyword evidence="1" id="KW-0175">Coiled coil</keyword>
<organism evidence="2 3">
    <name type="scientific">Dreissena polymorpha</name>
    <name type="common">Zebra mussel</name>
    <name type="synonym">Mytilus polymorpha</name>
    <dbReference type="NCBI Taxonomy" id="45954"/>
    <lineage>
        <taxon>Eukaryota</taxon>
        <taxon>Metazoa</taxon>
        <taxon>Spiralia</taxon>
        <taxon>Lophotrochozoa</taxon>
        <taxon>Mollusca</taxon>
        <taxon>Bivalvia</taxon>
        <taxon>Autobranchia</taxon>
        <taxon>Heteroconchia</taxon>
        <taxon>Euheterodonta</taxon>
        <taxon>Imparidentia</taxon>
        <taxon>Neoheterodontei</taxon>
        <taxon>Myida</taxon>
        <taxon>Dreissenoidea</taxon>
        <taxon>Dreissenidae</taxon>
        <taxon>Dreissena</taxon>
    </lineage>
</organism>
<keyword evidence="3" id="KW-1185">Reference proteome</keyword>
<name>A0A9D4HZB0_DREPO</name>